<evidence type="ECO:0000313" key="5">
    <source>
        <dbReference type="EMBL" id="CAE6966377.1"/>
    </source>
</evidence>
<accession>A0A812I0D1</accession>
<evidence type="ECO:0000256" key="1">
    <source>
        <dbReference type="ARBA" id="ARBA00022737"/>
    </source>
</evidence>
<dbReference type="PANTHER" id="PTHR24198">
    <property type="entry name" value="ANKYRIN REPEAT AND PROTEIN KINASE DOMAIN-CONTAINING PROTEIN"/>
    <property type="match status" value="1"/>
</dbReference>
<feature type="repeat" description="ANK" evidence="3">
    <location>
        <begin position="128"/>
        <end position="160"/>
    </location>
</feature>
<feature type="repeat" description="ANK" evidence="3">
    <location>
        <begin position="163"/>
        <end position="195"/>
    </location>
</feature>
<protein>
    <submittedName>
        <fullName evidence="5">Kidins220 protein</fullName>
    </submittedName>
</protein>
<dbReference type="Proteomes" id="UP000604046">
    <property type="component" value="Unassembled WGS sequence"/>
</dbReference>
<dbReference type="EMBL" id="CAJNDS010000125">
    <property type="protein sequence ID" value="CAE6966377.1"/>
    <property type="molecule type" value="Genomic_DNA"/>
</dbReference>
<dbReference type="PROSITE" id="PS50297">
    <property type="entry name" value="ANK_REP_REGION"/>
    <property type="match status" value="2"/>
</dbReference>
<dbReference type="PROSITE" id="PS50088">
    <property type="entry name" value="ANK_REPEAT"/>
    <property type="match status" value="3"/>
</dbReference>
<sequence>MKKVAAALGGVWVLGILLGYDYLWPFYWVLDLLSMLLSFPPLSWLASPFSWIFSWVNRGAPMVQQTGAEQELRLPNDKVPNYLDQYVQHYGDAALIFATHSGYPQIVNALLYNQDLGYSDLIDATDENGNTALLYATAKGFRQCTAALLRSGANPDVANQGHGGRTPMMEAAGAGHKDLVAALRLSNATVDAVDDYGNTALHYAAYHGHLSCVHELLKANPRKDIQNSYGHTAASYAASNKFKAIADVLSRAPSKRELAQRAAEEQARMKKADADLEAAEDDEDLGPLAELADIILTIFADAL</sequence>
<dbReference type="InterPro" id="IPR002110">
    <property type="entry name" value="Ankyrin_rpt"/>
</dbReference>
<evidence type="ECO:0000256" key="3">
    <source>
        <dbReference type="PROSITE-ProRule" id="PRU00023"/>
    </source>
</evidence>
<dbReference type="Pfam" id="PF00023">
    <property type="entry name" value="Ank"/>
    <property type="match status" value="1"/>
</dbReference>
<keyword evidence="2 3" id="KW-0040">ANK repeat</keyword>
<keyword evidence="4" id="KW-0175">Coiled coil</keyword>
<evidence type="ECO:0000256" key="4">
    <source>
        <dbReference type="SAM" id="Coils"/>
    </source>
</evidence>
<name>A0A812I0D1_9DINO</name>
<dbReference type="OrthoDB" id="436785at2759"/>
<dbReference type="PANTHER" id="PTHR24198:SF194">
    <property type="entry name" value="INVERSIN-A"/>
    <property type="match status" value="1"/>
</dbReference>
<evidence type="ECO:0000313" key="6">
    <source>
        <dbReference type="Proteomes" id="UP000604046"/>
    </source>
</evidence>
<dbReference type="Gene3D" id="1.25.40.20">
    <property type="entry name" value="Ankyrin repeat-containing domain"/>
    <property type="match status" value="2"/>
</dbReference>
<dbReference type="AlphaFoldDB" id="A0A812I0D1"/>
<feature type="repeat" description="ANK" evidence="3">
    <location>
        <begin position="196"/>
        <end position="228"/>
    </location>
</feature>
<dbReference type="InterPro" id="IPR036770">
    <property type="entry name" value="Ankyrin_rpt-contain_sf"/>
</dbReference>
<proteinExistence type="predicted"/>
<keyword evidence="1" id="KW-0677">Repeat</keyword>
<dbReference type="Pfam" id="PF12796">
    <property type="entry name" value="Ank_2"/>
    <property type="match status" value="1"/>
</dbReference>
<keyword evidence="6" id="KW-1185">Reference proteome</keyword>
<feature type="coiled-coil region" evidence="4">
    <location>
        <begin position="255"/>
        <end position="282"/>
    </location>
</feature>
<gene>
    <name evidence="5" type="primary">Kidins220</name>
    <name evidence="5" type="ORF">SNAT2548_LOCUS2207</name>
</gene>
<evidence type="ECO:0000256" key="2">
    <source>
        <dbReference type="ARBA" id="ARBA00023043"/>
    </source>
</evidence>
<organism evidence="5 6">
    <name type="scientific">Symbiodinium natans</name>
    <dbReference type="NCBI Taxonomy" id="878477"/>
    <lineage>
        <taxon>Eukaryota</taxon>
        <taxon>Sar</taxon>
        <taxon>Alveolata</taxon>
        <taxon>Dinophyceae</taxon>
        <taxon>Suessiales</taxon>
        <taxon>Symbiodiniaceae</taxon>
        <taxon>Symbiodinium</taxon>
    </lineage>
</organism>
<dbReference type="SUPFAM" id="SSF48403">
    <property type="entry name" value="Ankyrin repeat"/>
    <property type="match status" value="1"/>
</dbReference>
<comment type="caution">
    <text evidence="5">The sequence shown here is derived from an EMBL/GenBank/DDBJ whole genome shotgun (WGS) entry which is preliminary data.</text>
</comment>
<reference evidence="5" key="1">
    <citation type="submission" date="2021-02" db="EMBL/GenBank/DDBJ databases">
        <authorList>
            <person name="Dougan E. K."/>
            <person name="Rhodes N."/>
            <person name="Thang M."/>
            <person name="Chan C."/>
        </authorList>
    </citation>
    <scope>NUCLEOTIDE SEQUENCE</scope>
</reference>
<dbReference type="SMART" id="SM00248">
    <property type="entry name" value="ANK"/>
    <property type="match status" value="5"/>
</dbReference>